<feature type="binding site" evidence="10">
    <location>
        <begin position="119"/>
        <end position="121"/>
    </location>
    <ligand>
        <name>substrate</name>
    </ligand>
</feature>
<evidence type="ECO:0000256" key="5">
    <source>
        <dbReference type="ARBA" id="ARBA00022490"/>
    </source>
</evidence>
<keyword evidence="6 10" id="KW-0479">Metal-binding</keyword>
<feature type="binding site" evidence="10">
    <location>
        <position position="174"/>
    </location>
    <ligand>
        <name>substrate</name>
    </ligand>
</feature>
<dbReference type="STRING" id="1245526.SAMN05216580_0102"/>
<evidence type="ECO:0000256" key="2">
    <source>
        <dbReference type="ARBA" id="ARBA00003172"/>
    </source>
</evidence>
<evidence type="ECO:0000256" key="1">
    <source>
        <dbReference type="ARBA" id="ARBA00000348"/>
    </source>
</evidence>
<feature type="binding site" evidence="10">
    <location>
        <position position="124"/>
    </location>
    <ligand>
        <name>substrate</name>
    </ligand>
</feature>
<keyword evidence="8 10" id="KW-0413">Isomerase</keyword>
<comment type="subcellular location">
    <subcellularLocation>
        <location evidence="3 10">Cytoplasm</location>
    </subcellularLocation>
</comment>
<keyword evidence="9 10" id="KW-0119">Carbohydrate metabolism</keyword>
<accession>A0A1H2DXI4</accession>
<feature type="binding site" evidence="10">
    <location>
        <position position="174"/>
    </location>
    <ligand>
        <name>Zn(2+)</name>
        <dbReference type="ChEBI" id="CHEBI:29105"/>
    </ligand>
</feature>
<dbReference type="CDD" id="cd05006">
    <property type="entry name" value="SIS_GmhA"/>
    <property type="match status" value="1"/>
</dbReference>
<dbReference type="SUPFAM" id="SSF53697">
    <property type="entry name" value="SIS domain"/>
    <property type="match status" value="1"/>
</dbReference>
<feature type="binding site" evidence="10">
    <location>
        <position position="64"/>
    </location>
    <ligand>
        <name>substrate</name>
    </ligand>
</feature>
<comment type="function">
    <text evidence="2 10">Catalyzes the isomerization of sedoheptulose 7-phosphate in D-glycero-D-manno-heptose 7-phosphate.</text>
</comment>
<feature type="binding site" evidence="10">
    <location>
        <position position="60"/>
    </location>
    <ligand>
        <name>Zn(2+)</name>
        <dbReference type="ChEBI" id="CHEBI:29105"/>
    </ligand>
</feature>
<protein>
    <recommendedName>
        <fullName evidence="10">Phosphoheptose isomerase</fullName>
        <ecNumber evidence="10">5.3.1.28</ecNumber>
    </recommendedName>
    <alternativeName>
        <fullName evidence="10">Sedoheptulose 7-phosphate isomerase</fullName>
    </alternativeName>
</protein>
<dbReference type="PANTHER" id="PTHR30390:SF6">
    <property type="entry name" value="DNAA INITIATOR-ASSOCIATING PROTEIN DIAA"/>
    <property type="match status" value="1"/>
</dbReference>
<feature type="binding site" evidence="10">
    <location>
        <begin position="51"/>
        <end position="53"/>
    </location>
    <ligand>
        <name>substrate</name>
    </ligand>
</feature>
<gene>
    <name evidence="10" type="primary">gmhA</name>
    <name evidence="12" type="ORF">SAMN05216580_0102</name>
</gene>
<dbReference type="RefSeq" id="WP_090211318.1">
    <property type="nucleotide sequence ID" value="NZ_LT629780.1"/>
</dbReference>
<dbReference type="GO" id="GO:0008270">
    <property type="term" value="F:zinc ion binding"/>
    <property type="evidence" value="ECO:0007669"/>
    <property type="project" value="UniProtKB-UniRule"/>
</dbReference>
<evidence type="ECO:0000256" key="4">
    <source>
        <dbReference type="ARBA" id="ARBA00009894"/>
    </source>
</evidence>
<dbReference type="GO" id="GO:0097367">
    <property type="term" value="F:carbohydrate derivative binding"/>
    <property type="evidence" value="ECO:0007669"/>
    <property type="project" value="InterPro"/>
</dbReference>
<feature type="binding site" evidence="10">
    <location>
        <position position="182"/>
    </location>
    <ligand>
        <name>Zn(2+)</name>
        <dbReference type="ChEBI" id="CHEBI:29105"/>
    </ligand>
</feature>
<evidence type="ECO:0000313" key="12">
    <source>
        <dbReference type="EMBL" id="SDT87605.1"/>
    </source>
</evidence>
<dbReference type="GO" id="GO:0005737">
    <property type="term" value="C:cytoplasm"/>
    <property type="evidence" value="ECO:0007669"/>
    <property type="project" value="UniProtKB-SubCell"/>
</dbReference>
<dbReference type="PROSITE" id="PS51464">
    <property type="entry name" value="SIS"/>
    <property type="match status" value="1"/>
</dbReference>
<name>A0A1H2DXI4_9GAMM</name>
<keyword evidence="13" id="KW-1185">Reference proteome</keyword>
<feature type="binding site" evidence="10">
    <location>
        <begin position="93"/>
        <end position="94"/>
    </location>
    <ligand>
        <name>substrate</name>
    </ligand>
</feature>
<proteinExistence type="inferred from homology"/>
<evidence type="ECO:0000256" key="10">
    <source>
        <dbReference type="HAMAP-Rule" id="MF_00067"/>
    </source>
</evidence>
<evidence type="ECO:0000259" key="11">
    <source>
        <dbReference type="PROSITE" id="PS51464"/>
    </source>
</evidence>
<dbReference type="PANTHER" id="PTHR30390">
    <property type="entry name" value="SEDOHEPTULOSE 7-PHOSPHATE ISOMERASE / DNAA INITIATOR-ASSOCIATING FACTOR FOR REPLICATION INITIATION"/>
    <property type="match status" value="1"/>
</dbReference>
<evidence type="ECO:0000256" key="7">
    <source>
        <dbReference type="ARBA" id="ARBA00022833"/>
    </source>
</evidence>
<dbReference type="InterPro" id="IPR004515">
    <property type="entry name" value="Phosphoheptose_Isoase"/>
</dbReference>
<dbReference type="EMBL" id="LT629780">
    <property type="protein sequence ID" value="SDT87605.1"/>
    <property type="molecule type" value="Genomic_DNA"/>
</dbReference>
<dbReference type="InterPro" id="IPR050099">
    <property type="entry name" value="SIS_GmhA/DiaA_subfam"/>
</dbReference>
<dbReference type="UniPathway" id="UPA00041">
    <property type="reaction ID" value="UER00436"/>
</dbReference>
<keyword evidence="7 10" id="KW-0862">Zinc</keyword>
<dbReference type="InterPro" id="IPR035461">
    <property type="entry name" value="GmhA/DiaA"/>
</dbReference>
<dbReference type="EC" id="5.3.1.28" evidence="10"/>
<dbReference type="GO" id="GO:0005975">
    <property type="term" value="P:carbohydrate metabolic process"/>
    <property type="evidence" value="ECO:0007669"/>
    <property type="project" value="UniProtKB-UniRule"/>
</dbReference>
<dbReference type="InterPro" id="IPR046348">
    <property type="entry name" value="SIS_dom_sf"/>
</dbReference>
<dbReference type="GO" id="GO:2001061">
    <property type="term" value="P:D-glycero-D-manno-heptose 7-phosphate biosynthetic process"/>
    <property type="evidence" value="ECO:0007669"/>
    <property type="project" value="UniProtKB-UniPathway"/>
</dbReference>
<comment type="catalytic activity">
    <reaction evidence="1 10">
        <text>2 D-sedoheptulose 7-phosphate = D-glycero-alpha-D-manno-heptose 7-phosphate + D-glycero-beta-D-manno-heptose 7-phosphate</text>
        <dbReference type="Rhea" id="RHEA:27489"/>
        <dbReference type="ChEBI" id="CHEBI:57483"/>
        <dbReference type="ChEBI" id="CHEBI:60203"/>
        <dbReference type="ChEBI" id="CHEBI:60204"/>
        <dbReference type="EC" id="5.3.1.28"/>
    </reaction>
</comment>
<feature type="domain" description="SIS" evidence="11">
    <location>
        <begin position="36"/>
        <end position="197"/>
    </location>
</feature>
<dbReference type="Gene3D" id="3.40.50.10490">
    <property type="entry name" value="Glucose-6-phosphate isomerase like protein, domain 1"/>
    <property type="match status" value="1"/>
</dbReference>
<keyword evidence="5 10" id="KW-0963">Cytoplasm</keyword>
<comment type="cofactor">
    <cofactor evidence="10">
        <name>Zn(2+)</name>
        <dbReference type="ChEBI" id="CHEBI:29105"/>
    </cofactor>
    <text evidence="10">Binds 1 zinc ion per subunit.</text>
</comment>
<reference evidence="13" key="1">
    <citation type="submission" date="2016-10" db="EMBL/GenBank/DDBJ databases">
        <authorList>
            <person name="Varghese N."/>
            <person name="Submissions S."/>
        </authorList>
    </citation>
    <scope>NUCLEOTIDE SEQUENCE [LARGE SCALE GENOMIC DNA]</scope>
    <source>
        <strain evidence="13">CCTCC 2012022</strain>
    </source>
</reference>
<evidence type="ECO:0000256" key="3">
    <source>
        <dbReference type="ARBA" id="ARBA00004496"/>
    </source>
</evidence>
<evidence type="ECO:0000256" key="6">
    <source>
        <dbReference type="ARBA" id="ARBA00022723"/>
    </source>
</evidence>
<comment type="subunit">
    <text evidence="10">Homotetramer.</text>
</comment>
<feature type="binding site" evidence="10">
    <location>
        <position position="64"/>
    </location>
    <ligand>
        <name>Zn(2+)</name>
        <dbReference type="ChEBI" id="CHEBI:29105"/>
    </ligand>
</feature>
<dbReference type="Proteomes" id="UP000243063">
    <property type="component" value="Chromosome I"/>
</dbReference>
<evidence type="ECO:0000256" key="8">
    <source>
        <dbReference type="ARBA" id="ARBA00023235"/>
    </source>
</evidence>
<comment type="pathway">
    <text evidence="10">Carbohydrate biosynthesis; D-glycero-D-manno-heptose 7-phosphate biosynthesis; D-glycero-alpha-D-manno-heptose 7-phosphate and D-glycero-beta-D-manno-heptose 7-phosphate from sedoheptulose 7-phosphate: step 1/1.</text>
</comment>
<dbReference type="NCBIfam" id="NF010546">
    <property type="entry name" value="PRK13936.1"/>
    <property type="match status" value="1"/>
</dbReference>
<evidence type="ECO:0000256" key="9">
    <source>
        <dbReference type="ARBA" id="ARBA00023277"/>
    </source>
</evidence>
<dbReference type="OrthoDB" id="9810929at2"/>
<evidence type="ECO:0000313" key="13">
    <source>
        <dbReference type="Proteomes" id="UP000243063"/>
    </source>
</evidence>
<dbReference type="HAMAP" id="MF_00067">
    <property type="entry name" value="GmhA"/>
    <property type="match status" value="1"/>
</dbReference>
<sequence>MDMQSRIRQLFLDSIETKRQATEVLIPHIEMASQVMVNALLSECKILACGNGGSAGDAQHFSSELLNRFERERPSLPAVALTTDSSTITSIANDYSYNEVFSKQIRALGQPGDVLLAISTSGNSGNVIQAIQAAHDREMTVVALTGRDGGNMASLLLPEDVEIRVPARSTARIQEVHLLVIHCLCDLIDRQLFGSEE</sequence>
<dbReference type="InterPro" id="IPR001347">
    <property type="entry name" value="SIS_dom"/>
</dbReference>
<dbReference type="GO" id="GO:0008968">
    <property type="term" value="F:D-sedoheptulose 7-phosphate isomerase activity"/>
    <property type="evidence" value="ECO:0007669"/>
    <property type="project" value="UniProtKB-UniRule"/>
</dbReference>
<comment type="similarity">
    <text evidence="4 10">Belongs to the SIS family. GmhA subfamily.</text>
</comment>
<comment type="miscellaneous">
    <text evidence="10">The reaction produces a racemic mixture of D-glycero-alpha-D-manno-heptose 7-phosphate and D-glycero-beta-D-manno-heptose 7-phosphate.</text>
</comment>
<organism evidence="12 13">
    <name type="scientific">Geopseudomonas guangdongensis</name>
    <dbReference type="NCBI Taxonomy" id="1245526"/>
    <lineage>
        <taxon>Bacteria</taxon>
        <taxon>Pseudomonadati</taxon>
        <taxon>Pseudomonadota</taxon>
        <taxon>Gammaproteobacteria</taxon>
        <taxon>Pseudomonadales</taxon>
        <taxon>Pseudomonadaceae</taxon>
        <taxon>Geopseudomonas</taxon>
    </lineage>
</organism>
<dbReference type="AlphaFoldDB" id="A0A1H2DXI4"/>
<dbReference type="Pfam" id="PF13580">
    <property type="entry name" value="SIS_2"/>
    <property type="match status" value="1"/>
</dbReference>